<dbReference type="GO" id="GO:0004252">
    <property type="term" value="F:serine-type endopeptidase activity"/>
    <property type="evidence" value="ECO:0000318"/>
    <property type="project" value="GO_Central"/>
</dbReference>
<evidence type="ECO:0000256" key="2">
    <source>
        <dbReference type="ARBA" id="ARBA00007664"/>
    </source>
</evidence>
<keyword evidence="8" id="KW-0378">Hydrolase</keyword>
<dbReference type="GeneID" id="7442131"/>
<keyword evidence="7" id="KW-0325">Glycoprotein</keyword>
<evidence type="ECO:0000256" key="4">
    <source>
        <dbReference type="ARBA" id="ARBA00022729"/>
    </source>
</evidence>
<keyword evidence="4" id="KW-0732">Signal</keyword>
<dbReference type="InterPro" id="IPR043504">
    <property type="entry name" value="Peptidase_S1_PA_chymotrypsin"/>
</dbReference>
<name>B8CE92_THAPS</name>
<dbReference type="PROSITE" id="PS00135">
    <property type="entry name" value="TRYPSIN_SER"/>
    <property type="match status" value="1"/>
</dbReference>
<dbReference type="STRING" id="35128.B8CE92"/>
<keyword evidence="8" id="KW-0720">Serine protease</keyword>
<dbReference type="SMART" id="SM00020">
    <property type="entry name" value="Tryp_SPc"/>
    <property type="match status" value="1"/>
</dbReference>
<keyword evidence="11" id="KW-1185">Reference proteome</keyword>
<reference evidence="10 11" key="2">
    <citation type="journal article" date="2008" name="Nature">
        <title>The Phaeodactylum genome reveals the evolutionary history of diatom genomes.</title>
        <authorList>
            <person name="Bowler C."/>
            <person name="Allen A.E."/>
            <person name="Badger J.H."/>
            <person name="Grimwood J."/>
            <person name="Jabbari K."/>
            <person name="Kuo A."/>
            <person name="Maheswari U."/>
            <person name="Martens C."/>
            <person name="Maumus F."/>
            <person name="Otillar R.P."/>
            <person name="Rayko E."/>
            <person name="Salamov A."/>
            <person name="Vandepoele K."/>
            <person name="Beszteri B."/>
            <person name="Gruber A."/>
            <person name="Heijde M."/>
            <person name="Katinka M."/>
            <person name="Mock T."/>
            <person name="Valentin K."/>
            <person name="Verret F."/>
            <person name="Berges J.A."/>
            <person name="Brownlee C."/>
            <person name="Cadoret J.P."/>
            <person name="Chiovitti A."/>
            <person name="Choi C.J."/>
            <person name="Coesel S."/>
            <person name="De Martino A."/>
            <person name="Detter J.C."/>
            <person name="Durkin C."/>
            <person name="Falciatore A."/>
            <person name="Fournet J."/>
            <person name="Haruta M."/>
            <person name="Huysman M.J."/>
            <person name="Jenkins B.D."/>
            <person name="Jiroutova K."/>
            <person name="Jorgensen R.E."/>
            <person name="Joubert Y."/>
            <person name="Kaplan A."/>
            <person name="Kroger N."/>
            <person name="Kroth P.G."/>
            <person name="La Roche J."/>
            <person name="Lindquist E."/>
            <person name="Lommer M."/>
            <person name="Martin-Jezequel V."/>
            <person name="Lopez P.J."/>
            <person name="Lucas S."/>
            <person name="Mangogna M."/>
            <person name="McGinnis K."/>
            <person name="Medlin L.K."/>
            <person name="Montsant A."/>
            <person name="Oudot-Le Secq M.P."/>
            <person name="Napoli C."/>
            <person name="Obornik M."/>
            <person name="Parker M.S."/>
            <person name="Petit J.L."/>
            <person name="Porcel B.M."/>
            <person name="Poulsen N."/>
            <person name="Robison M."/>
            <person name="Rychlewski L."/>
            <person name="Rynearson T.A."/>
            <person name="Schmutz J."/>
            <person name="Shapiro H."/>
            <person name="Siaut M."/>
            <person name="Stanley M."/>
            <person name="Sussman M.R."/>
            <person name="Taylor A.R."/>
            <person name="Vardi A."/>
            <person name="von Dassow P."/>
            <person name="Vyverman W."/>
            <person name="Willis A."/>
            <person name="Wyrwicz L.S."/>
            <person name="Rokhsar D.S."/>
            <person name="Weissenbach J."/>
            <person name="Armbrust E.V."/>
            <person name="Green B.R."/>
            <person name="Van de Peer Y."/>
            <person name="Grigoriev I.V."/>
        </authorList>
    </citation>
    <scope>NUCLEOTIDE SEQUENCE [LARGE SCALE GENOMIC DNA]</scope>
    <source>
        <strain evidence="10 11">CCMP1335</strain>
    </source>
</reference>
<dbReference type="InterPro" id="IPR009003">
    <property type="entry name" value="Peptidase_S1_PA"/>
</dbReference>
<dbReference type="PANTHER" id="PTHR24276:SF91">
    <property type="entry name" value="AT26814P-RELATED"/>
    <property type="match status" value="1"/>
</dbReference>
<dbReference type="HOGENOM" id="CLU_006842_13_1_1"/>
<evidence type="ECO:0000256" key="3">
    <source>
        <dbReference type="ARBA" id="ARBA00022525"/>
    </source>
</evidence>
<dbReference type="SUPFAM" id="SSF50494">
    <property type="entry name" value="Trypsin-like serine proteases"/>
    <property type="match status" value="1"/>
</dbReference>
<dbReference type="PANTHER" id="PTHR24276">
    <property type="entry name" value="POLYSERASE-RELATED"/>
    <property type="match status" value="1"/>
</dbReference>
<organism evidence="10 11">
    <name type="scientific">Thalassiosira pseudonana</name>
    <name type="common">Marine diatom</name>
    <name type="synonym">Cyclotella nana</name>
    <dbReference type="NCBI Taxonomy" id="35128"/>
    <lineage>
        <taxon>Eukaryota</taxon>
        <taxon>Sar</taxon>
        <taxon>Stramenopiles</taxon>
        <taxon>Ochrophyta</taxon>
        <taxon>Bacillariophyta</taxon>
        <taxon>Coscinodiscophyceae</taxon>
        <taxon>Thalassiosirophycidae</taxon>
        <taxon>Thalassiosirales</taxon>
        <taxon>Thalassiosiraceae</taxon>
        <taxon>Thalassiosira</taxon>
    </lineage>
</organism>
<dbReference type="InterPro" id="IPR018114">
    <property type="entry name" value="TRYPSIN_HIS"/>
</dbReference>
<dbReference type="RefSeq" id="XP_002294506.1">
    <property type="nucleotide sequence ID" value="XM_002294470.1"/>
</dbReference>
<reference evidence="10 11" key="1">
    <citation type="journal article" date="2004" name="Science">
        <title>The genome of the diatom Thalassiosira pseudonana: ecology, evolution, and metabolism.</title>
        <authorList>
            <person name="Armbrust E.V."/>
            <person name="Berges J.A."/>
            <person name="Bowler C."/>
            <person name="Green B.R."/>
            <person name="Martinez D."/>
            <person name="Putnam N.H."/>
            <person name="Zhou S."/>
            <person name="Allen A.E."/>
            <person name="Apt K.E."/>
            <person name="Bechner M."/>
            <person name="Brzezinski M.A."/>
            <person name="Chaal B.K."/>
            <person name="Chiovitti A."/>
            <person name="Davis A.K."/>
            <person name="Demarest M.S."/>
            <person name="Detter J.C."/>
            <person name="Glavina T."/>
            <person name="Goodstein D."/>
            <person name="Hadi M.Z."/>
            <person name="Hellsten U."/>
            <person name="Hildebrand M."/>
            <person name="Jenkins B.D."/>
            <person name="Jurka J."/>
            <person name="Kapitonov V.V."/>
            <person name="Kroger N."/>
            <person name="Lau W.W."/>
            <person name="Lane T.W."/>
            <person name="Larimer F.W."/>
            <person name="Lippmeier J.C."/>
            <person name="Lucas S."/>
            <person name="Medina M."/>
            <person name="Montsant A."/>
            <person name="Obornik M."/>
            <person name="Parker M.S."/>
            <person name="Palenik B."/>
            <person name="Pazour G.J."/>
            <person name="Richardson P.M."/>
            <person name="Rynearson T.A."/>
            <person name="Saito M.A."/>
            <person name="Schwartz D.C."/>
            <person name="Thamatrakoln K."/>
            <person name="Valentin K."/>
            <person name="Vardi A."/>
            <person name="Wilkerson F.P."/>
            <person name="Rokhsar D.S."/>
        </authorList>
    </citation>
    <scope>NUCLEOTIDE SEQUENCE [LARGE SCALE GENOMIC DNA]</scope>
    <source>
        <strain evidence="10 11">CCMP1335</strain>
    </source>
</reference>
<dbReference type="GO" id="GO:0006508">
    <property type="term" value="P:proteolysis"/>
    <property type="evidence" value="ECO:0007669"/>
    <property type="project" value="UniProtKB-KW"/>
</dbReference>
<evidence type="ECO:0000256" key="6">
    <source>
        <dbReference type="ARBA" id="ARBA00023157"/>
    </source>
</evidence>
<dbReference type="Gene3D" id="2.40.10.10">
    <property type="entry name" value="Trypsin-like serine proteases"/>
    <property type="match status" value="1"/>
</dbReference>
<gene>
    <name evidence="10" type="ORF">THAPSDRAFT_264461</name>
</gene>
<evidence type="ECO:0000313" key="11">
    <source>
        <dbReference type="Proteomes" id="UP000001449"/>
    </source>
</evidence>
<accession>B8CE92</accession>
<dbReference type="PROSITE" id="PS50240">
    <property type="entry name" value="TRYPSIN_DOM"/>
    <property type="match status" value="1"/>
</dbReference>
<evidence type="ECO:0000256" key="7">
    <source>
        <dbReference type="ARBA" id="ARBA00023180"/>
    </source>
</evidence>
<evidence type="ECO:0000259" key="9">
    <source>
        <dbReference type="PROSITE" id="PS50240"/>
    </source>
</evidence>
<dbReference type="KEGG" id="tps:THAPSDRAFT_264461"/>
<keyword evidence="5" id="KW-0843">Virulence</keyword>
<dbReference type="PROSITE" id="PS00134">
    <property type="entry name" value="TRYPSIN_HIS"/>
    <property type="match status" value="1"/>
</dbReference>
<dbReference type="eggNOG" id="KOG3627">
    <property type="taxonomic scope" value="Eukaryota"/>
</dbReference>
<dbReference type="InterPro" id="IPR033116">
    <property type="entry name" value="TRYPSIN_SER"/>
</dbReference>
<dbReference type="InterPro" id="IPR001254">
    <property type="entry name" value="Trypsin_dom"/>
</dbReference>
<keyword evidence="8" id="KW-0645">Protease</keyword>
<dbReference type="EMBL" id="CM000651">
    <property type="protein sequence ID" value="EED88340.1"/>
    <property type="molecule type" value="Genomic_DNA"/>
</dbReference>
<dbReference type="PRINTS" id="PR00722">
    <property type="entry name" value="CHYMOTRYPSIN"/>
</dbReference>
<feature type="domain" description="Peptidase S1" evidence="9">
    <location>
        <begin position="1"/>
        <end position="228"/>
    </location>
</feature>
<dbReference type="AlphaFoldDB" id="B8CE92"/>
<dbReference type="Proteomes" id="UP000001449">
    <property type="component" value="Chromosome 17"/>
</dbReference>
<feature type="non-terminal residue" evidence="10">
    <location>
        <position position="228"/>
    </location>
</feature>
<dbReference type="CDD" id="cd00190">
    <property type="entry name" value="Tryp_SPc"/>
    <property type="match status" value="1"/>
</dbReference>
<sequence>IIGGYEAPVGRFPYMISLQTNKGKHFCGGSLIAKNVVLSAAHCLNDNDDILAVIGRHGSTNVGDVVNVVDKKIHPSYNPWTDEYDFGLAILSRDTTENSPLLKLNSDDSFPSLPAKALTMGWGDMDPDDKGEEFPDKLQAVVLDVISNAQCACLYYSSWIFQDMICALTEDKDSCRGDSGGPFIFEGSSVDGDIATGIVSWGVGCAQIDSPGVYSRISFGFPWIKQVV</sequence>
<keyword evidence="3" id="KW-0964">Secreted</keyword>
<evidence type="ECO:0000313" key="10">
    <source>
        <dbReference type="EMBL" id="EED88340.1"/>
    </source>
</evidence>
<evidence type="ECO:0000256" key="5">
    <source>
        <dbReference type="ARBA" id="ARBA00023026"/>
    </source>
</evidence>
<dbReference type="Pfam" id="PF00089">
    <property type="entry name" value="Trypsin"/>
    <property type="match status" value="1"/>
</dbReference>
<dbReference type="OMA" id="KYQAWIK"/>
<comment type="similarity">
    <text evidence="2">Belongs to the peptidase S1 family.</text>
</comment>
<evidence type="ECO:0000256" key="8">
    <source>
        <dbReference type="RuleBase" id="RU363034"/>
    </source>
</evidence>
<dbReference type="GO" id="GO:0005576">
    <property type="term" value="C:extracellular region"/>
    <property type="evidence" value="ECO:0007669"/>
    <property type="project" value="UniProtKB-SubCell"/>
</dbReference>
<comment type="subcellular location">
    <subcellularLocation>
        <location evidence="1">Secreted</location>
    </subcellularLocation>
</comment>
<feature type="non-terminal residue" evidence="10">
    <location>
        <position position="1"/>
    </location>
</feature>
<protein>
    <recommendedName>
        <fullName evidence="9">Peptidase S1 domain-containing protein</fullName>
    </recommendedName>
</protein>
<keyword evidence="6" id="KW-1015">Disulfide bond</keyword>
<evidence type="ECO:0000256" key="1">
    <source>
        <dbReference type="ARBA" id="ARBA00004613"/>
    </source>
</evidence>
<dbReference type="InterPro" id="IPR050430">
    <property type="entry name" value="Peptidase_S1"/>
</dbReference>
<dbReference type="InterPro" id="IPR001314">
    <property type="entry name" value="Peptidase_S1A"/>
</dbReference>
<dbReference type="InParanoid" id="B8CE92"/>
<dbReference type="FunFam" id="2.40.10.10:FF:000054">
    <property type="entry name" value="Complement C1r subcomponent"/>
    <property type="match status" value="1"/>
</dbReference>
<proteinExistence type="inferred from homology"/>
<dbReference type="PaxDb" id="35128-Thaps264461"/>